<keyword evidence="10" id="KW-1185">Reference proteome</keyword>
<dbReference type="InterPro" id="IPR037066">
    <property type="entry name" value="Plug_dom_sf"/>
</dbReference>
<evidence type="ECO:0000256" key="1">
    <source>
        <dbReference type="ARBA" id="ARBA00004442"/>
    </source>
</evidence>
<comment type="similarity">
    <text evidence="4">Belongs to the TonB-dependent receptor family.</text>
</comment>
<evidence type="ECO:0000313" key="10">
    <source>
        <dbReference type="Proteomes" id="UP001279660"/>
    </source>
</evidence>
<comment type="caution">
    <text evidence="9">The sequence shown here is derived from an EMBL/GenBank/DDBJ whole genome shotgun (WGS) entry which is preliminary data.</text>
</comment>
<dbReference type="EMBL" id="JAWXXV010000001">
    <property type="protein sequence ID" value="MDX5986313.1"/>
    <property type="molecule type" value="Genomic_DNA"/>
</dbReference>
<dbReference type="InterPro" id="IPR010104">
    <property type="entry name" value="TonB_rcpt_bac"/>
</dbReference>
<feature type="chain" id="PRO_5045253836" evidence="6">
    <location>
        <begin position="29"/>
        <end position="1057"/>
    </location>
</feature>
<dbReference type="Gene3D" id="2.40.170.20">
    <property type="entry name" value="TonB-dependent receptor, beta-barrel domain"/>
    <property type="match status" value="2"/>
</dbReference>
<evidence type="ECO:0000256" key="2">
    <source>
        <dbReference type="ARBA" id="ARBA00023136"/>
    </source>
</evidence>
<keyword evidence="6" id="KW-0732">Signal</keyword>
<evidence type="ECO:0000256" key="5">
    <source>
        <dbReference type="SAM" id="MobiDB-lite"/>
    </source>
</evidence>
<sequence>MKLKFGHKATLLIAVSGSALLTGTAASAQQSGTTQGVLATAPAAQAASPSAATADQNSAASDPVAAPASAADDSAATPDIVVTGIRGAQQRAVNLKRSAGSVTDSISAEDIGKLPDVTISDSLQRIPGVQIRRDAGEGAAINIRGLPQVTTLLNGEAYLGAQSITTIQPNFNDIPSQLFAGADVIKSSTADLLNAGITGTVNLRTRRPMDLKRGLTLAAAAEGSYGDKSKELDKSFNGLVGYHGERFGVLVSGTYSNLHLSNSHNGIQEGYGVGLHNEQFNTAANPSGDVNTTNGFSPANRPHGTIVGTGRDVNGNGTSNDIFMTPQAFTAWNKINERERIGVNASAQWEISDQLTLVADAFFTRQNEHDRTAGIQLQNVNWQAGEATPGASRNTGATITQTANGIPHSYNLYSTQVYNYDLGNFDSYSQNDHYKSQSQNYNAELKYDNGSGLKASLRGIYGKASQDYDQSYLQFSVSNGAQWQPGGIGRYPSGNVAFNPGGYAVNTIAGAASLPATVNFSGSQPVFTLPSQLTSLLGNINNYAMKTTSSEGNYRRNGDLKLIRGDVSYEANESVSLSAGARYSERSVTDFEFDRAAPLYAGQASKAGGCLVKWKAFDVPLNDPSCSAGPVGAAYTAGVVRNANNAIFNGQVKQYTLPGAGLPGIYVLNPGAMDNALAFQNSFYPGNVEVQNPGASFNVGVKQISGYLQMNVKGEIFGIPVSGNAGAKIINTKLDIVQFVTGSPQPYGLANLSNGIVETKRNFTDVLPAFNMAFDFSRNLKLRVAFSQTMTLLDLNQWGGGLNPTYAIDTTNAGSPVFRVTGGSSNGNPQLDPWRATNVEGSLEYYIGRSSLLSLGAFYIDVASFIQSGTVTRTDLPDNDGVVRGRTVFITTPVQGRGGTLKGLEAGWKQSFSDLGFMPHVLSNFGIDANITYSPSNSGQTDLAGASIPFQDNSKIQTNLAGFYQDGHLQARVAWNYRSKRAVQSDFSGISGLELYQQPTNYVDASLSYDINSHFTFYAQGSNLTGEYEKYYLTFPDAKAYNNIYERRFTGGVRVKF</sequence>
<dbReference type="Proteomes" id="UP001279660">
    <property type="component" value="Unassembled WGS sequence"/>
</dbReference>
<dbReference type="NCBIfam" id="TIGR01782">
    <property type="entry name" value="TonB-Xanth-Caul"/>
    <property type="match status" value="1"/>
</dbReference>
<name>A0ABU4PQ86_9SPHN</name>
<evidence type="ECO:0000256" key="3">
    <source>
        <dbReference type="ARBA" id="ARBA00023237"/>
    </source>
</evidence>
<protein>
    <submittedName>
        <fullName evidence="9">TonB-dependent receptor</fullName>
    </submittedName>
</protein>
<dbReference type="Pfam" id="PF07715">
    <property type="entry name" value="Plug"/>
    <property type="match status" value="1"/>
</dbReference>
<proteinExistence type="inferred from homology"/>
<comment type="subcellular location">
    <subcellularLocation>
        <location evidence="1 4">Cell outer membrane</location>
    </subcellularLocation>
</comment>
<gene>
    <name evidence="9" type="ORF">SIL82_18800</name>
</gene>
<accession>A0ABU4PQ86</accession>
<dbReference type="Gene3D" id="2.170.130.10">
    <property type="entry name" value="TonB-dependent receptor, plug domain"/>
    <property type="match status" value="1"/>
</dbReference>
<evidence type="ECO:0000313" key="9">
    <source>
        <dbReference type="EMBL" id="MDX5986313.1"/>
    </source>
</evidence>
<feature type="signal peptide" evidence="6">
    <location>
        <begin position="1"/>
        <end position="28"/>
    </location>
</feature>
<dbReference type="RefSeq" id="WP_010406411.1">
    <property type="nucleotide sequence ID" value="NZ_JAWXXV010000001.1"/>
</dbReference>
<dbReference type="PANTHER" id="PTHR40980">
    <property type="entry name" value="PLUG DOMAIN-CONTAINING PROTEIN"/>
    <property type="match status" value="1"/>
</dbReference>
<feature type="region of interest" description="Disordered" evidence="5">
    <location>
        <begin position="292"/>
        <end position="319"/>
    </location>
</feature>
<keyword evidence="4" id="KW-0798">TonB box</keyword>
<evidence type="ECO:0000259" key="7">
    <source>
        <dbReference type="Pfam" id="PF00593"/>
    </source>
</evidence>
<dbReference type="SUPFAM" id="SSF56935">
    <property type="entry name" value="Porins"/>
    <property type="match status" value="1"/>
</dbReference>
<organism evidence="9 10">
    <name type="scientific">Sphingomonas echinoides</name>
    <dbReference type="NCBI Taxonomy" id="59803"/>
    <lineage>
        <taxon>Bacteria</taxon>
        <taxon>Pseudomonadati</taxon>
        <taxon>Pseudomonadota</taxon>
        <taxon>Alphaproteobacteria</taxon>
        <taxon>Sphingomonadales</taxon>
        <taxon>Sphingomonadaceae</taxon>
        <taxon>Sphingomonas</taxon>
    </lineage>
</organism>
<dbReference type="InterPro" id="IPR036942">
    <property type="entry name" value="Beta-barrel_TonB_sf"/>
</dbReference>
<feature type="region of interest" description="Disordered" evidence="5">
    <location>
        <begin position="48"/>
        <end position="73"/>
    </location>
</feature>
<dbReference type="PANTHER" id="PTHR40980:SF3">
    <property type="entry name" value="TONB-DEPENDENT RECEPTOR-LIKE BETA-BARREL DOMAIN-CONTAINING PROTEIN"/>
    <property type="match status" value="1"/>
</dbReference>
<evidence type="ECO:0000259" key="8">
    <source>
        <dbReference type="Pfam" id="PF07715"/>
    </source>
</evidence>
<dbReference type="InterPro" id="IPR012910">
    <property type="entry name" value="Plug_dom"/>
</dbReference>
<dbReference type="Pfam" id="PF00593">
    <property type="entry name" value="TonB_dep_Rec_b-barrel"/>
    <property type="match status" value="1"/>
</dbReference>
<feature type="domain" description="TonB-dependent receptor-like beta-barrel" evidence="7">
    <location>
        <begin position="679"/>
        <end position="1024"/>
    </location>
</feature>
<keyword evidence="9" id="KW-0675">Receptor</keyword>
<dbReference type="InterPro" id="IPR000531">
    <property type="entry name" value="Beta-barrel_TonB"/>
</dbReference>
<reference evidence="9 10" key="1">
    <citation type="submission" date="2023-11" db="EMBL/GenBank/DDBJ databases">
        <title>MicrobeMod: A computational toolkit for identifying prokaryotic methylation and restriction-modification with nanopore sequencing.</title>
        <authorList>
            <person name="Crits-Christoph A."/>
            <person name="Kang S.C."/>
            <person name="Lee H."/>
            <person name="Ostrov N."/>
        </authorList>
    </citation>
    <scope>NUCLEOTIDE SEQUENCE [LARGE SCALE GENOMIC DNA]</scope>
    <source>
        <strain evidence="9 10">ATCC 14820</strain>
    </source>
</reference>
<keyword evidence="3" id="KW-0998">Cell outer membrane</keyword>
<keyword evidence="2 4" id="KW-0472">Membrane</keyword>
<feature type="domain" description="TonB-dependent receptor plug" evidence="8">
    <location>
        <begin position="97"/>
        <end position="196"/>
    </location>
</feature>
<evidence type="ECO:0000256" key="6">
    <source>
        <dbReference type="SAM" id="SignalP"/>
    </source>
</evidence>
<evidence type="ECO:0000256" key="4">
    <source>
        <dbReference type="RuleBase" id="RU003357"/>
    </source>
</evidence>